<evidence type="ECO:0000256" key="2">
    <source>
        <dbReference type="ARBA" id="ARBA00022801"/>
    </source>
</evidence>
<protein>
    <recommendedName>
        <fullName evidence="8">Thioesterase domain-containing protein</fullName>
    </recommendedName>
</protein>
<dbReference type="PANTHER" id="PTHR43240:SF5">
    <property type="entry name" value="1,4-DIHYDROXY-2-NAPHTHOYL-COA THIOESTERASE 1"/>
    <property type="match status" value="1"/>
</dbReference>
<sequence>MGGLDAKKAVLDLPLHTIGFEIEELSPKRVAGRMKVTEKCCQPFKVLHGGVSALVAEALGSIGAHMASGLQRVAGIHLSINHVKQAEVGDTVTAEATPVHVGRTIQVWEVQIRKIIDPLNPGNGALLSSSRVTLLCNMPVPDNAKDAGLTLKKFPAVKESITAMLKLRLQSRGSQVPYFEQALGLRFCEHVKPADLMPFKVLHGGVSALVAEALASMGAMIASDLKRVAGIQLSINHVKQAELGDMVVAEATPTHVGRTIQVWEVQIRKIDPLNPGNGALISSSRVTLLCNMPVPENANDAGVTLKKYAKL</sequence>
<evidence type="ECO:0000256" key="5">
    <source>
        <dbReference type="ARBA" id="ARBA00060586"/>
    </source>
</evidence>
<dbReference type="GO" id="GO:0005777">
    <property type="term" value="C:peroxisome"/>
    <property type="evidence" value="ECO:0007669"/>
    <property type="project" value="UniProtKB-SubCell"/>
</dbReference>
<keyword evidence="3" id="KW-0576">Peroxisome</keyword>
<evidence type="ECO:0000256" key="7">
    <source>
        <dbReference type="ARBA" id="ARBA00066058"/>
    </source>
</evidence>
<proteinExistence type="inferred from homology"/>
<evidence type="ECO:0000256" key="6">
    <source>
        <dbReference type="ARBA" id="ARBA00061187"/>
    </source>
</evidence>
<dbReference type="CDD" id="cd03443">
    <property type="entry name" value="PaaI_thioesterase"/>
    <property type="match status" value="2"/>
</dbReference>
<evidence type="ECO:0000256" key="1">
    <source>
        <dbReference type="ARBA" id="ARBA00004275"/>
    </source>
</evidence>
<comment type="subcellular location">
    <subcellularLocation>
        <location evidence="1">Peroxisome</location>
    </subcellularLocation>
</comment>
<comment type="pathway">
    <text evidence="5">Quinol/quinone metabolism; 1,4-dihydroxy-2-naphthoate biosynthesis; 1,4-dihydroxy-2-naphthoate from chorismate: step 7/7.</text>
</comment>
<name>A0AAP0PKC0_9MAGN</name>
<gene>
    <name evidence="9" type="ORF">Sjap_007060</name>
</gene>
<dbReference type="EMBL" id="JBBNAE010000002">
    <property type="protein sequence ID" value="KAK9147157.1"/>
    <property type="molecule type" value="Genomic_DNA"/>
</dbReference>
<comment type="subunit">
    <text evidence="7">Homotetramers.</text>
</comment>
<dbReference type="Gene3D" id="3.10.129.10">
    <property type="entry name" value="Hotdog Thioesterase"/>
    <property type="match status" value="2"/>
</dbReference>
<dbReference type="Proteomes" id="UP001417504">
    <property type="component" value="Unassembled WGS sequence"/>
</dbReference>
<dbReference type="InterPro" id="IPR029069">
    <property type="entry name" value="HotDog_dom_sf"/>
</dbReference>
<reference evidence="9 10" key="1">
    <citation type="submission" date="2024-01" db="EMBL/GenBank/DDBJ databases">
        <title>Genome assemblies of Stephania.</title>
        <authorList>
            <person name="Yang L."/>
        </authorList>
    </citation>
    <scope>NUCLEOTIDE SEQUENCE [LARGE SCALE GENOMIC DNA]</scope>
    <source>
        <strain evidence="9">QJT</strain>
        <tissue evidence="9">Leaf</tissue>
    </source>
</reference>
<keyword evidence="2" id="KW-0378">Hydrolase</keyword>
<evidence type="ECO:0000313" key="9">
    <source>
        <dbReference type="EMBL" id="KAK9147157.1"/>
    </source>
</evidence>
<evidence type="ECO:0000256" key="3">
    <source>
        <dbReference type="ARBA" id="ARBA00023140"/>
    </source>
</evidence>
<dbReference type="PANTHER" id="PTHR43240">
    <property type="entry name" value="1,4-DIHYDROXY-2-NAPHTHOYL-COA THIOESTERASE 1"/>
    <property type="match status" value="1"/>
</dbReference>
<feature type="domain" description="Thioesterase" evidence="8">
    <location>
        <begin position="45"/>
        <end position="114"/>
    </location>
</feature>
<organism evidence="9 10">
    <name type="scientific">Stephania japonica</name>
    <dbReference type="NCBI Taxonomy" id="461633"/>
    <lineage>
        <taxon>Eukaryota</taxon>
        <taxon>Viridiplantae</taxon>
        <taxon>Streptophyta</taxon>
        <taxon>Embryophyta</taxon>
        <taxon>Tracheophyta</taxon>
        <taxon>Spermatophyta</taxon>
        <taxon>Magnoliopsida</taxon>
        <taxon>Ranunculales</taxon>
        <taxon>Menispermaceae</taxon>
        <taxon>Menispermoideae</taxon>
        <taxon>Cissampelideae</taxon>
        <taxon>Stephania</taxon>
    </lineage>
</organism>
<dbReference type="InterPro" id="IPR006683">
    <property type="entry name" value="Thioestr_dom"/>
</dbReference>
<accession>A0AAP0PKC0</accession>
<keyword evidence="10" id="KW-1185">Reference proteome</keyword>
<dbReference type="NCBIfam" id="TIGR00369">
    <property type="entry name" value="unchar_dom_1"/>
    <property type="match status" value="2"/>
</dbReference>
<evidence type="ECO:0000259" key="8">
    <source>
        <dbReference type="Pfam" id="PF03061"/>
    </source>
</evidence>
<evidence type="ECO:0000256" key="4">
    <source>
        <dbReference type="ARBA" id="ARBA00060572"/>
    </source>
</evidence>
<dbReference type="AlphaFoldDB" id="A0AAP0PKC0"/>
<dbReference type="Pfam" id="PF03061">
    <property type="entry name" value="4HBT"/>
    <property type="match status" value="2"/>
</dbReference>
<evidence type="ECO:0000313" key="10">
    <source>
        <dbReference type="Proteomes" id="UP001417504"/>
    </source>
</evidence>
<dbReference type="SUPFAM" id="SSF54637">
    <property type="entry name" value="Thioesterase/thiol ester dehydrase-isomerase"/>
    <property type="match status" value="2"/>
</dbReference>
<dbReference type="FunFam" id="3.10.129.10:FF:000048">
    <property type="entry name" value="14-dihydroxy-2-naphthoyl-CoA thioesterase 1"/>
    <property type="match status" value="1"/>
</dbReference>
<dbReference type="InterPro" id="IPR003736">
    <property type="entry name" value="PAAI_dom"/>
</dbReference>
<feature type="domain" description="Thioesterase" evidence="8">
    <location>
        <begin position="200"/>
        <end position="272"/>
    </location>
</feature>
<dbReference type="GO" id="GO:0042372">
    <property type="term" value="P:phylloquinone biosynthetic process"/>
    <property type="evidence" value="ECO:0007669"/>
    <property type="project" value="UniProtKB-ARBA"/>
</dbReference>
<dbReference type="GO" id="GO:0061522">
    <property type="term" value="F:1,4-dihydroxy-2-naphthoyl-CoA thioesterase activity"/>
    <property type="evidence" value="ECO:0007669"/>
    <property type="project" value="TreeGrafter"/>
</dbReference>
<comment type="similarity">
    <text evidence="6">Belongs to the 4-hydroxybenzoyl-CoA thioesterase family. DHNA-CoA hydrolase subfamily.</text>
</comment>
<comment type="caution">
    <text evidence="9">The sequence shown here is derived from an EMBL/GenBank/DDBJ whole genome shotgun (WGS) entry which is preliminary data.</text>
</comment>
<comment type="pathway">
    <text evidence="4">Cofactor biosynthesis; phylloquinone biosynthesis.</text>
</comment>